<evidence type="ECO:0000313" key="3">
    <source>
        <dbReference type="EMBL" id="TMQ50384.1"/>
    </source>
</evidence>
<dbReference type="PANTHER" id="PTHR43377:SF1">
    <property type="entry name" value="BILIVERDIN REDUCTASE A"/>
    <property type="match status" value="1"/>
</dbReference>
<dbReference type="Gene3D" id="3.30.360.10">
    <property type="entry name" value="Dihydrodipicolinate Reductase, domain 2"/>
    <property type="match status" value="1"/>
</dbReference>
<dbReference type="AlphaFoldDB" id="A0A538SG81"/>
<dbReference type="Proteomes" id="UP000320184">
    <property type="component" value="Unassembled WGS sequence"/>
</dbReference>
<gene>
    <name evidence="3" type="ORF">E6K73_07960</name>
</gene>
<comment type="caution">
    <text evidence="3">The sequence shown here is derived from an EMBL/GenBank/DDBJ whole genome shotgun (WGS) entry which is preliminary data.</text>
</comment>
<organism evidence="3 4">
    <name type="scientific">Eiseniibacteriota bacterium</name>
    <dbReference type="NCBI Taxonomy" id="2212470"/>
    <lineage>
        <taxon>Bacteria</taxon>
        <taxon>Candidatus Eiseniibacteriota</taxon>
    </lineage>
</organism>
<reference evidence="3 4" key="1">
    <citation type="journal article" date="2019" name="Nat. Microbiol.">
        <title>Mediterranean grassland soil C-N compound turnover is dependent on rainfall and depth, and is mediated by genomically divergent microorganisms.</title>
        <authorList>
            <person name="Diamond S."/>
            <person name="Andeer P.F."/>
            <person name="Li Z."/>
            <person name="Crits-Christoph A."/>
            <person name="Burstein D."/>
            <person name="Anantharaman K."/>
            <person name="Lane K.R."/>
            <person name="Thomas B.C."/>
            <person name="Pan C."/>
            <person name="Northen T.R."/>
            <person name="Banfield J.F."/>
        </authorList>
    </citation>
    <scope>NUCLEOTIDE SEQUENCE [LARGE SCALE GENOMIC DNA]</scope>
    <source>
        <strain evidence="3">WS_3</strain>
    </source>
</reference>
<dbReference type="GO" id="GO:0000166">
    <property type="term" value="F:nucleotide binding"/>
    <property type="evidence" value="ECO:0007669"/>
    <property type="project" value="InterPro"/>
</dbReference>
<dbReference type="Pfam" id="PF22725">
    <property type="entry name" value="GFO_IDH_MocA_C3"/>
    <property type="match status" value="1"/>
</dbReference>
<feature type="domain" description="GFO/IDH/MocA-like oxidoreductase" evidence="2">
    <location>
        <begin position="123"/>
        <end position="247"/>
    </location>
</feature>
<dbReference type="Pfam" id="PF01408">
    <property type="entry name" value="GFO_IDH_MocA"/>
    <property type="match status" value="1"/>
</dbReference>
<name>A0A538SG81_UNCEI</name>
<protein>
    <submittedName>
        <fullName evidence="3">Gfo/Idh/MocA family oxidoreductase</fullName>
    </submittedName>
</protein>
<dbReference type="InterPro" id="IPR055170">
    <property type="entry name" value="GFO_IDH_MocA-like_dom"/>
</dbReference>
<evidence type="ECO:0000259" key="2">
    <source>
        <dbReference type="Pfam" id="PF22725"/>
    </source>
</evidence>
<dbReference type="SUPFAM" id="SSF55347">
    <property type="entry name" value="Glyceraldehyde-3-phosphate dehydrogenase-like, C-terminal domain"/>
    <property type="match status" value="1"/>
</dbReference>
<feature type="domain" description="Gfo/Idh/MocA-like oxidoreductase N-terminal" evidence="1">
    <location>
        <begin position="1"/>
        <end position="113"/>
    </location>
</feature>
<evidence type="ECO:0000313" key="4">
    <source>
        <dbReference type="Proteomes" id="UP000320184"/>
    </source>
</evidence>
<dbReference type="Gene3D" id="3.40.50.720">
    <property type="entry name" value="NAD(P)-binding Rossmann-like Domain"/>
    <property type="match status" value="1"/>
</dbReference>
<proteinExistence type="predicted"/>
<dbReference type="InterPro" id="IPR051450">
    <property type="entry name" value="Gfo/Idh/MocA_Oxidoreductases"/>
</dbReference>
<accession>A0A538SG81</accession>
<sequence length="333" mass="36556">MRILMVGLGSVGRRHLRNLRQLGVTAIDAYRTRPAEGLDGEPVTVYSDLDAALANHPTAIVIANPTSLHLPVALRAAVAGCHLFIEKPLSHSLDGLDELVAVVRERNLVALPGYTLRFHPGLLEARQLLSSGRIGRLLSIRAEVGQYLPDWRPGEDYRRGYSARRNLGGGALLDLCHELDYVMWLAGPVTRVGCVAEHVSDLEIETEDVAEVILRFASGAVGAVHLDYLERSGHRSCRLIGSGGTIVVELLAGEVRCFDVSTGTWDTRRYGAFARNDMFLAEMEHFLACVQGRETPRITLDEGVRVQRLIAAANHSAREGRFVDHPLDAMMLT</sequence>
<dbReference type="PANTHER" id="PTHR43377">
    <property type="entry name" value="BILIVERDIN REDUCTASE A"/>
    <property type="match status" value="1"/>
</dbReference>
<dbReference type="SUPFAM" id="SSF51735">
    <property type="entry name" value="NAD(P)-binding Rossmann-fold domains"/>
    <property type="match status" value="1"/>
</dbReference>
<evidence type="ECO:0000259" key="1">
    <source>
        <dbReference type="Pfam" id="PF01408"/>
    </source>
</evidence>
<dbReference type="InterPro" id="IPR036291">
    <property type="entry name" value="NAD(P)-bd_dom_sf"/>
</dbReference>
<dbReference type="InterPro" id="IPR000683">
    <property type="entry name" value="Gfo/Idh/MocA-like_OxRdtase_N"/>
</dbReference>
<dbReference type="EMBL" id="VBOT01000101">
    <property type="protein sequence ID" value="TMQ50384.1"/>
    <property type="molecule type" value="Genomic_DNA"/>
</dbReference>